<reference evidence="1 2" key="1">
    <citation type="journal article" date="2018" name="Front. Microbiol.">
        <title>Genome-Wide Analysis of Corynespora cassiicola Leaf Fall Disease Putative Effectors.</title>
        <authorList>
            <person name="Lopez D."/>
            <person name="Ribeiro S."/>
            <person name="Label P."/>
            <person name="Fumanal B."/>
            <person name="Venisse J.S."/>
            <person name="Kohler A."/>
            <person name="de Oliveira R.R."/>
            <person name="Labutti K."/>
            <person name="Lipzen A."/>
            <person name="Lail K."/>
            <person name="Bauer D."/>
            <person name="Ohm R.A."/>
            <person name="Barry K.W."/>
            <person name="Spatafora J."/>
            <person name="Grigoriev I.V."/>
            <person name="Martin F.M."/>
            <person name="Pujade-Renaud V."/>
        </authorList>
    </citation>
    <scope>NUCLEOTIDE SEQUENCE [LARGE SCALE GENOMIC DNA]</scope>
    <source>
        <strain evidence="1 2">Philippines</strain>
    </source>
</reference>
<organism evidence="1 2">
    <name type="scientific">Corynespora cassiicola Philippines</name>
    <dbReference type="NCBI Taxonomy" id="1448308"/>
    <lineage>
        <taxon>Eukaryota</taxon>
        <taxon>Fungi</taxon>
        <taxon>Dikarya</taxon>
        <taxon>Ascomycota</taxon>
        <taxon>Pezizomycotina</taxon>
        <taxon>Dothideomycetes</taxon>
        <taxon>Pleosporomycetidae</taxon>
        <taxon>Pleosporales</taxon>
        <taxon>Corynesporascaceae</taxon>
        <taxon>Corynespora</taxon>
    </lineage>
</organism>
<dbReference type="AlphaFoldDB" id="A0A2T2P6N8"/>
<name>A0A2T2P6N8_CORCC</name>
<sequence>MRPVVQSDYPLMPALGPKWAPGPCHFTLVGGGKRDGHRQRSGPETPRFSICGFGAGQDASGGRNSVHPASHHATMAGYIQHGLGTTTPVDGKALQSILVAPLPISMAALVRPLASPSTTVGDMGQHCLKFAITNTFVSCISETVANMAQKRCTTGEGVYSNPSPHIQAPHKHPNSRAKFPRPCISTVTEGRVSRCVRLLQ</sequence>
<proteinExistence type="predicted"/>
<accession>A0A2T2P6N8</accession>
<protein>
    <submittedName>
        <fullName evidence="1">Uncharacterized protein</fullName>
    </submittedName>
</protein>
<evidence type="ECO:0000313" key="2">
    <source>
        <dbReference type="Proteomes" id="UP000240883"/>
    </source>
</evidence>
<gene>
    <name evidence="1" type="ORF">BS50DRAFT_184179</name>
</gene>
<dbReference type="Proteomes" id="UP000240883">
    <property type="component" value="Unassembled WGS sequence"/>
</dbReference>
<keyword evidence="2" id="KW-1185">Reference proteome</keyword>
<evidence type="ECO:0000313" key="1">
    <source>
        <dbReference type="EMBL" id="PSN73269.1"/>
    </source>
</evidence>
<dbReference type="EMBL" id="KZ678129">
    <property type="protein sequence ID" value="PSN73269.1"/>
    <property type="molecule type" value="Genomic_DNA"/>
</dbReference>